<organism evidence="2 3">
    <name type="scientific">Lacinutrix neustonica</name>
    <dbReference type="NCBI Taxonomy" id="2980107"/>
    <lineage>
        <taxon>Bacteria</taxon>
        <taxon>Pseudomonadati</taxon>
        <taxon>Bacteroidota</taxon>
        <taxon>Flavobacteriia</taxon>
        <taxon>Flavobacteriales</taxon>
        <taxon>Flavobacteriaceae</taxon>
        <taxon>Lacinutrix</taxon>
    </lineage>
</organism>
<dbReference type="KEGG" id="lnu:N7U66_18505"/>
<proteinExistence type="predicted"/>
<dbReference type="EMBL" id="CP113088">
    <property type="protein sequence ID" value="WAC01842.1"/>
    <property type="molecule type" value="Genomic_DNA"/>
</dbReference>
<evidence type="ECO:0000256" key="1">
    <source>
        <dbReference type="SAM" id="SignalP"/>
    </source>
</evidence>
<dbReference type="Proteomes" id="UP001164705">
    <property type="component" value="Chromosome"/>
</dbReference>
<dbReference type="RefSeq" id="WP_267676440.1">
    <property type="nucleotide sequence ID" value="NZ_CP113088.1"/>
</dbReference>
<dbReference type="AlphaFoldDB" id="A0A9E8MWE8"/>
<feature type="chain" id="PRO_5039156015" evidence="1">
    <location>
        <begin position="22"/>
        <end position="150"/>
    </location>
</feature>
<accession>A0A9E8MWE8</accession>
<reference evidence="2" key="1">
    <citation type="submission" date="2022-11" db="EMBL/GenBank/DDBJ databases">
        <title>Lacinutrix neustonica HL-RS19T sp. nov., isolated from the surface microlayer sample of brackish Lake Shihwa.</title>
        <authorList>
            <person name="Choi J.Y."/>
            <person name="Hwang C.Y."/>
        </authorList>
    </citation>
    <scope>NUCLEOTIDE SEQUENCE</scope>
    <source>
        <strain evidence="2">HL-RS19</strain>
    </source>
</reference>
<keyword evidence="3" id="KW-1185">Reference proteome</keyword>
<name>A0A9E8MWE8_9FLAO</name>
<evidence type="ECO:0000313" key="2">
    <source>
        <dbReference type="EMBL" id="WAC01842.1"/>
    </source>
</evidence>
<keyword evidence="1" id="KW-0732">Signal</keyword>
<gene>
    <name evidence="2" type="ORF">N7U66_18505</name>
</gene>
<protein>
    <submittedName>
        <fullName evidence="2">Uncharacterized protein</fullName>
    </submittedName>
</protein>
<feature type="signal peptide" evidence="1">
    <location>
        <begin position="1"/>
        <end position="21"/>
    </location>
</feature>
<sequence length="150" mass="17079">MAKNNLLLFMFIVFMQFNIQAQTEDTSADVVAYNDENELSGATKSATDKVLTEQELAEKDQLEREAKLYAARQAVLKKLSFIETNQNAFTAQVNNFNASLEACRCGKEISDPNDERELAKMTVLEIRTYFIEKNINITKIYMTSLNSCKK</sequence>
<evidence type="ECO:0000313" key="3">
    <source>
        <dbReference type="Proteomes" id="UP001164705"/>
    </source>
</evidence>